<reference evidence="2 3" key="1">
    <citation type="submission" date="2019-09" db="EMBL/GenBank/DDBJ databases">
        <title>Genome sequence of Rhodovastum atsumiense, a diverse member of the Acetobacteraceae family of non-sulfur purple photosynthetic bacteria.</title>
        <authorList>
            <person name="Meyer T."/>
            <person name="Kyndt J."/>
        </authorList>
    </citation>
    <scope>NUCLEOTIDE SEQUENCE [LARGE SCALE GENOMIC DNA]</scope>
    <source>
        <strain evidence="2 3">DSM 21279</strain>
    </source>
</reference>
<protein>
    <submittedName>
        <fullName evidence="2">Uncharacterized protein</fullName>
    </submittedName>
</protein>
<accession>A0A5M6ILT0</accession>
<comment type="caution">
    <text evidence="2">The sequence shown here is derived from an EMBL/GenBank/DDBJ whole genome shotgun (WGS) entry which is preliminary data.</text>
</comment>
<feature type="transmembrane region" description="Helical" evidence="1">
    <location>
        <begin position="25"/>
        <end position="44"/>
    </location>
</feature>
<keyword evidence="1" id="KW-0812">Transmembrane</keyword>
<evidence type="ECO:0000256" key="1">
    <source>
        <dbReference type="SAM" id="Phobius"/>
    </source>
</evidence>
<dbReference type="Proteomes" id="UP000325255">
    <property type="component" value="Unassembled WGS sequence"/>
</dbReference>
<keyword evidence="1" id="KW-0472">Membrane</keyword>
<sequence>MPVFGCICVAVGWRHFETQDARLQLVYTQGLSWLALALAVYMLRNDTGVQGVLSENATALALMTLLALGTFVAGLQARVWRICAVGGILFLAVPGMGWLDQSAVLMVAATLVVIAIGGLVWWLDQRRHGTA</sequence>
<evidence type="ECO:0000313" key="3">
    <source>
        <dbReference type="Proteomes" id="UP000325255"/>
    </source>
</evidence>
<keyword evidence="3" id="KW-1185">Reference proteome</keyword>
<proteinExistence type="predicted"/>
<dbReference type="OrthoDB" id="7375506at2"/>
<evidence type="ECO:0000313" key="2">
    <source>
        <dbReference type="EMBL" id="KAA5609230.1"/>
    </source>
</evidence>
<organism evidence="2 3">
    <name type="scientific">Rhodovastum atsumiense</name>
    <dbReference type="NCBI Taxonomy" id="504468"/>
    <lineage>
        <taxon>Bacteria</taxon>
        <taxon>Pseudomonadati</taxon>
        <taxon>Pseudomonadota</taxon>
        <taxon>Alphaproteobacteria</taxon>
        <taxon>Acetobacterales</taxon>
        <taxon>Acetobacteraceae</taxon>
        <taxon>Rhodovastum</taxon>
    </lineage>
</organism>
<dbReference type="EMBL" id="VWPK01000056">
    <property type="protein sequence ID" value="KAA5609230.1"/>
    <property type="molecule type" value="Genomic_DNA"/>
</dbReference>
<feature type="transmembrane region" description="Helical" evidence="1">
    <location>
        <begin position="82"/>
        <end position="99"/>
    </location>
</feature>
<feature type="transmembrane region" description="Helical" evidence="1">
    <location>
        <begin position="105"/>
        <end position="123"/>
    </location>
</feature>
<dbReference type="AlphaFoldDB" id="A0A5M6ILT0"/>
<keyword evidence="1" id="KW-1133">Transmembrane helix</keyword>
<feature type="transmembrane region" description="Helical" evidence="1">
    <location>
        <begin position="56"/>
        <end position="75"/>
    </location>
</feature>
<name>A0A5M6ILT0_9PROT</name>
<gene>
    <name evidence="2" type="ORF">F1189_25310</name>
</gene>